<protein>
    <recommendedName>
        <fullName evidence="4">Modin</fullName>
    </recommendedName>
</protein>
<feature type="transmembrane region" description="Helical" evidence="1">
    <location>
        <begin position="26"/>
        <end position="50"/>
    </location>
</feature>
<evidence type="ECO:0008006" key="4">
    <source>
        <dbReference type="Google" id="ProtNLM"/>
    </source>
</evidence>
<keyword evidence="3" id="KW-1185">Reference proteome</keyword>
<keyword evidence="1" id="KW-0472">Membrane</keyword>
<comment type="caution">
    <text evidence="2">The sequence shown here is derived from an EMBL/GenBank/DDBJ whole genome shotgun (WGS) entry which is preliminary data.</text>
</comment>
<dbReference type="Proteomes" id="UP000824998">
    <property type="component" value="Unassembled WGS sequence"/>
</dbReference>
<gene>
    <name evidence="2" type="ORF">BJ875DRAFT_487070</name>
</gene>
<keyword evidence="1" id="KW-1133">Transmembrane helix</keyword>
<dbReference type="AlphaFoldDB" id="A0A9P8C2E4"/>
<organism evidence="2 3">
    <name type="scientific">Amylocarpus encephaloides</name>
    <dbReference type="NCBI Taxonomy" id="45428"/>
    <lineage>
        <taxon>Eukaryota</taxon>
        <taxon>Fungi</taxon>
        <taxon>Dikarya</taxon>
        <taxon>Ascomycota</taxon>
        <taxon>Pezizomycotina</taxon>
        <taxon>Leotiomycetes</taxon>
        <taxon>Helotiales</taxon>
        <taxon>Helotiales incertae sedis</taxon>
        <taxon>Amylocarpus</taxon>
    </lineage>
</organism>
<accession>A0A9P8C2E4</accession>
<dbReference type="EMBL" id="MU251605">
    <property type="protein sequence ID" value="KAG9231388.1"/>
    <property type="molecule type" value="Genomic_DNA"/>
</dbReference>
<evidence type="ECO:0000313" key="3">
    <source>
        <dbReference type="Proteomes" id="UP000824998"/>
    </source>
</evidence>
<evidence type="ECO:0000313" key="2">
    <source>
        <dbReference type="EMBL" id="KAG9231388.1"/>
    </source>
</evidence>
<proteinExistence type="predicted"/>
<keyword evidence="1" id="KW-0812">Transmembrane</keyword>
<dbReference type="OrthoDB" id="5227693at2759"/>
<reference evidence="2" key="1">
    <citation type="journal article" date="2021" name="IMA Fungus">
        <title>Genomic characterization of three marine fungi, including Emericellopsis atlantica sp. nov. with signatures of a generalist lifestyle and marine biomass degradation.</title>
        <authorList>
            <person name="Hagestad O.C."/>
            <person name="Hou L."/>
            <person name="Andersen J.H."/>
            <person name="Hansen E.H."/>
            <person name="Altermark B."/>
            <person name="Li C."/>
            <person name="Kuhnert E."/>
            <person name="Cox R.J."/>
            <person name="Crous P.W."/>
            <person name="Spatafora J.W."/>
            <person name="Lail K."/>
            <person name="Amirebrahimi M."/>
            <person name="Lipzen A."/>
            <person name="Pangilinan J."/>
            <person name="Andreopoulos W."/>
            <person name="Hayes R.D."/>
            <person name="Ng V."/>
            <person name="Grigoriev I.V."/>
            <person name="Jackson S.A."/>
            <person name="Sutton T.D.S."/>
            <person name="Dobson A.D.W."/>
            <person name="Rama T."/>
        </authorList>
    </citation>
    <scope>NUCLEOTIDE SEQUENCE</scope>
    <source>
        <strain evidence="2">TRa018bII</strain>
    </source>
</reference>
<name>A0A9P8C2E4_9HELO</name>
<sequence>MSGNATLSPSCPPADDSNLLTLRLTWAALVLSTVAIILSTVQALLAYLAFDNSEMGRRRCSEDIMGPLWAKKTKRKFLRSEFRYQVFFEVPVIYTAPPWVAVGPITVPRPRKRFLQRLGQLFREEIQQPTPKHTKEEIIAMEKVTVNRHVAPIYKVTGTDKSFELTMTKLAEEDEKYARIHTAEDEGCSWVTLLDALQGQERASRAWDKPEVPEPERGSNHTICYLMQMKRRCWDFMPLNVTKPFATTNLCHLVEIMSMLGLLWKEFDMKDTVLSAEGNGYMLKSEYIQGLGILTKFSLVGPLKATHKENRIIPCEEVKKLCFGEVPSILNGVHALQVGGPGRIEYTLQRLLPQLDSDHRKLFVANIERPLVFPVTFELIGMLAKSVHIRRSRFRMIPNPCSDAWTPGLKILSCLSAFDGALSALLKESSTIAACPLAQKICSLFKDGKTAHGQGLRYKIVKYEDAIDTLIKKQNSYSPLVSNDYPAPDKETQVKDCERDKAEKHLDLLDSIHDAITAVDESLESQIPQVREVLALHFTSMLNHMKNGKLNEALANADSSREEALIKYCFDHFMPEKPVATGAGASILSASSSQVMSSSQVSLRTLVDASGEHHVAVWLALVFRMWSWFSLHEFNPLDKMVERADFLGSRLPVYIG</sequence>
<evidence type="ECO:0000256" key="1">
    <source>
        <dbReference type="SAM" id="Phobius"/>
    </source>
</evidence>